<comment type="caution">
    <text evidence="1">The sequence shown here is derived from an EMBL/GenBank/DDBJ whole genome shotgun (WGS) entry which is preliminary data.</text>
</comment>
<dbReference type="EMBL" id="PFBZ01000010">
    <property type="protein sequence ID" value="PIT86972.1"/>
    <property type="molecule type" value="Genomic_DNA"/>
</dbReference>
<dbReference type="Proteomes" id="UP000229362">
    <property type="component" value="Unassembled WGS sequence"/>
</dbReference>
<reference evidence="2" key="1">
    <citation type="submission" date="2017-09" db="EMBL/GenBank/DDBJ databases">
        <title>Depth-based differentiation of microbial function through sediment-hosted aquifers and enrichment of novel symbionts in the deep terrestrial subsurface.</title>
        <authorList>
            <person name="Probst A.J."/>
            <person name="Ladd B."/>
            <person name="Jarett J.K."/>
            <person name="Geller-Mcgrath D.E."/>
            <person name="Sieber C.M.K."/>
            <person name="Emerson J.B."/>
            <person name="Anantharaman K."/>
            <person name="Thomas B.C."/>
            <person name="Malmstrom R."/>
            <person name="Stieglmeier M."/>
            <person name="Klingl A."/>
            <person name="Woyke T."/>
            <person name="Ryan C.M."/>
            <person name="Banfield J.F."/>
        </authorList>
    </citation>
    <scope>NUCLEOTIDE SEQUENCE [LARGE SCALE GENOMIC DNA]</scope>
</reference>
<sequence length="138" mass="15590">MNYLENFITFLTTGSHPTDVTYSPEIESELQQEFQTCIDVTLDIEAKNIQTAIKETDTEKIVTCTADFIWVFQVNGEFMEVPGVEESKKPRQITEHGGVFTFTIDKASNTVIYVKETIAGNSYGKKSKRRGLFSALFT</sequence>
<organism evidence="1 2">
    <name type="scientific">Candidatus Magasanikbacteria bacterium CG10_big_fil_rev_8_21_14_0_10_43_6</name>
    <dbReference type="NCBI Taxonomy" id="1974650"/>
    <lineage>
        <taxon>Bacteria</taxon>
        <taxon>Candidatus Magasanikiibacteriota</taxon>
    </lineage>
</organism>
<proteinExistence type="predicted"/>
<name>A0A2M6W2G0_9BACT</name>
<accession>A0A2M6W2G0</accession>
<evidence type="ECO:0000313" key="2">
    <source>
        <dbReference type="Proteomes" id="UP000229362"/>
    </source>
</evidence>
<gene>
    <name evidence="1" type="ORF">COU33_00235</name>
</gene>
<evidence type="ECO:0000313" key="1">
    <source>
        <dbReference type="EMBL" id="PIT86972.1"/>
    </source>
</evidence>
<protein>
    <submittedName>
        <fullName evidence="1">Uncharacterized protein</fullName>
    </submittedName>
</protein>
<dbReference type="AlphaFoldDB" id="A0A2M6W2G0"/>